<dbReference type="Proteomes" id="UP000769528">
    <property type="component" value="Unassembled WGS sequence"/>
</dbReference>
<accession>A0A9P8PPU6</accession>
<dbReference type="SUPFAM" id="SSF53474">
    <property type="entry name" value="alpha/beta-Hydrolases"/>
    <property type="match status" value="1"/>
</dbReference>
<dbReference type="InterPro" id="IPR022742">
    <property type="entry name" value="Hydrolase_4"/>
</dbReference>
<name>A0A9P8PPU6_9ASCO</name>
<reference evidence="2" key="1">
    <citation type="journal article" date="2021" name="Open Biol.">
        <title>Shared evolutionary footprints suggest mitochondrial oxidative damage underlies multiple complex I losses in fungi.</title>
        <authorList>
            <person name="Schikora-Tamarit M.A."/>
            <person name="Marcet-Houben M."/>
            <person name="Nosek J."/>
            <person name="Gabaldon T."/>
        </authorList>
    </citation>
    <scope>NUCLEOTIDE SEQUENCE</scope>
    <source>
        <strain evidence="2">CBS6341</strain>
    </source>
</reference>
<dbReference type="InterPro" id="IPR029058">
    <property type="entry name" value="AB_hydrolase_fold"/>
</dbReference>
<sequence length="137" mass="15795">MLLTYITPNTRINTGLRGGGMTSHKGWSEYINKDKYVQPSLTSLRQIHDFIKRGQKLLDPTYVKDFNKSVLIIHGSSDRVNEPKGSIDFFNLINVSDKELHIIEGSRHKVLAEKEEIYLRAEKIILSWLNKRSKAKL</sequence>
<dbReference type="PANTHER" id="PTHR11614">
    <property type="entry name" value="PHOSPHOLIPASE-RELATED"/>
    <property type="match status" value="1"/>
</dbReference>
<organism evidence="2 3">
    <name type="scientific">Wickerhamomyces mucosus</name>
    <dbReference type="NCBI Taxonomy" id="1378264"/>
    <lineage>
        <taxon>Eukaryota</taxon>
        <taxon>Fungi</taxon>
        <taxon>Dikarya</taxon>
        <taxon>Ascomycota</taxon>
        <taxon>Saccharomycotina</taxon>
        <taxon>Saccharomycetes</taxon>
        <taxon>Phaffomycetales</taxon>
        <taxon>Wickerhamomycetaceae</taxon>
        <taxon>Wickerhamomyces</taxon>
    </lineage>
</organism>
<protein>
    <recommendedName>
        <fullName evidence="1">Serine aminopeptidase S33 domain-containing protein</fullName>
    </recommendedName>
</protein>
<reference evidence="2" key="2">
    <citation type="submission" date="2021-01" db="EMBL/GenBank/DDBJ databases">
        <authorList>
            <person name="Schikora-Tamarit M.A."/>
        </authorList>
    </citation>
    <scope>NUCLEOTIDE SEQUENCE</scope>
    <source>
        <strain evidence="2">CBS6341</strain>
    </source>
</reference>
<gene>
    <name evidence="2" type="ORF">WICMUC_002349</name>
</gene>
<evidence type="ECO:0000313" key="3">
    <source>
        <dbReference type="Proteomes" id="UP000769528"/>
    </source>
</evidence>
<dbReference type="Pfam" id="PF12146">
    <property type="entry name" value="Hydrolase_4"/>
    <property type="match status" value="1"/>
</dbReference>
<evidence type="ECO:0000259" key="1">
    <source>
        <dbReference type="Pfam" id="PF12146"/>
    </source>
</evidence>
<keyword evidence="3" id="KW-1185">Reference proteome</keyword>
<feature type="domain" description="Serine aminopeptidase S33" evidence="1">
    <location>
        <begin position="3"/>
        <end position="115"/>
    </location>
</feature>
<dbReference type="InterPro" id="IPR051044">
    <property type="entry name" value="MAG_DAG_Lipase"/>
</dbReference>
<dbReference type="AlphaFoldDB" id="A0A9P8PPU6"/>
<dbReference type="EMBL" id="JAEUBF010000681">
    <property type="protein sequence ID" value="KAH3676052.1"/>
    <property type="molecule type" value="Genomic_DNA"/>
</dbReference>
<dbReference type="OrthoDB" id="10249433at2759"/>
<comment type="caution">
    <text evidence="2">The sequence shown here is derived from an EMBL/GenBank/DDBJ whole genome shotgun (WGS) entry which is preliminary data.</text>
</comment>
<evidence type="ECO:0000313" key="2">
    <source>
        <dbReference type="EMBL" id="KAH3676052.1"/>
    </source>
</evidence>
<dbReference type="Gene3D" id="3.40.50.1820">
    <property type="entry name" value="alpha/beta hydrolase"/>
    <property type="match status" value="1"/>
</dbReference>
<proteinExistence type="predicted"/>